<dbReference type="OrthoDB" id="8922241at2759"/>
<evidence type="ECO:0000256" key="4">
    <source>
        <dbReference type="ARBA" id="ARBA00022833"/>
    </source>
</evidence>
<dbReference type="FunFam" id="3.30.160.60:FF:000446">
    <property type="entry name" value="Zinc finger protein"/>
    <property type="match status" value="1"/>
</dbReference>
<evidence type="ECO:0000256" key="6">
    <source>
        <dbReference type="SAM" id="MobiDB-lite"/>
    </source>
</evidence>
<dbReference type="PROSITE" id="PS50157">
    <property type="entry name" value="ZINC_FINGER_C2H2_2"/>
    <property type="match status" value="2"/>
</dbReference>
<feature type="compositionally biased region" description="Polar residues" evidence="6">
    <location>
        <begin position="319"/>
        <end position="330"/>
    </location>
</feature>
<dbReference type="InterPro" id="IPR036236">
    <property type="entry name" value="Znf_C2H2_sf"/>
</dbReference>
<keyword evidence="9" id="KW-1185">Reference proteome</keyword>
<dbReference type="Proteomes" id="UP000001072">
    <property type="component" value="Unassembled WGS sequence"/>
</dbReference>
<feature type="region of interest" description="Disordered" evidence="6">
    <location>
        <begin position="478"/>
        <end position="552"/>
    </location>
</feature>
<dbReference type="SUPFAM" id="SSF57667">
    <property type="entry name" value="beta-beta-alpha zinc fingers"/>
    <property type="match status" value="1"/>
</dbReference>
<feature type="compositionally biased region" description="Basic and acidic residues" evidence="6">
    <location>
        <begin position="331"/>
        <end position="340"/>
    </location>
</feature>
<evidence type="ECO:0000313" key="9">
    <source>
        <dbReference type="Proteomes" id="UP000001072"/>
    </source>
</evidence>
<organism evidence="9">
    <name type="scientific">Melampsora larici-populina (strain 98AG31 / pathotype 3-4-7)</name>
    <name type="common">Poplar leaf rust fungus</name>
    <dbReference type="NCBI Taxonomy" id="747676"/>
    <lineage>
        <taxon>Eukaryota</taxon>
        <taxon>Fungi</taxon>
        <taxon>Dikarya</taxon>
        <taxon>Basidiomycota</taxon>
        <taxon>Pucciniomycotina</taxon>
        <taxon>Pucciniomycetes</taxon>
        <taxon>Pucciniales</taxon>
        <taxon>Melampsoraceae</taxon>
        <taxon>Melampsora</taxon>
    </lineage>
</organism>
<dbReference type="RefSeq" id="XP_007416256.1">
    <property type="nucleotide sequence ID" value="XM_007416194.1"/>
</dbReference>
<feature type="compositionally biased region" description="Low complexity" evidence="6">
    <location>
        <begin position="513"/>
        <end position="525"/>
    </location>
</feature>
<dbReference type="GO" id="GO:0008270">
    <property type="term" value="F:zinc ion binding"/>
    <property type="evidence" value="ECO:0007669"/>
    <property type="project" value="UniProtKB-KW"/>
</dbReference>
<dbReference type="SMART" id="SM00355">
    <property type="entry name" value="ZnF_C2H2"/>
    <property type="match status" value="2"/>
</dbReference>
<dbReference type="GO" id="GO:0043565">
    <property type="term" value="F:sequence-specific DNA binding"/>
    <property type="evidence" value="ECO:0007669"/>
    <property type="project" value="TreeGrafter"/>
</dbReference>
<dbReference type="HOGENOM" id="CLU_449828_0_0_1"/>
<feature type="compositionally biased region" description="Basic and acidic residues" evidence="6">
    <location>
        <begin position="300"/>
        <end position="311"/>
    </location>
</feature>
<feature type="compositionally biased region" description="Polar residues" evidence="6">
    <location>
        <begin position="526"/>
        <end position="543"/>
    </location>
</feature>
<dbReference type="EMBL" id="GL883147">
    <property type="protein sequence ID" value="EGG00410.1"/>
    <property type="molecule type" value="Genomic_DNA"/>
</dbReference>
<dbReference type="Pfam" id="PF00096">
    <property type="entry name" value="zf-C2H2"/>
    <property type="match status" value="2"/>
</dbReference>
<dbReference type="Gene3D" id="3.30.160.60">
    <property type="entry name" value="Classic Zinc Finger"/>
    <property type="match status" value="2"/>
</dbReference>
<evidence type="ECO:0000313" key="8">
    <source>
        <dbReference type="EMBL" id="EGG00410.1"/>
    </source>
</evidence>
<gene>
    <name evidence="8" type="ORF">MELLADRAFT_93250</name>
</gene>
<name>F4S4H4_MELLP</name>
<dbReference type="InParanoid" id="F4S4H4"/>
<feature type="domain" description="C2H2-type" evidence="7">
    <location>
        <begin position="260"/>
        <end position="278"/>
    </location>
</feature>
<feature type="compositionally biased region" description="Polar residues" evidence="6">
    <location>
        <begin position="478"/>
        <end position="495"/>
    </location>
</feature>
<dbReference type="PANTHER" id="PTHR24408">
    <property type="entry name" value="ZINC FINGER PROTEIN"/>
    <property type="match status" value="1"/>
</dbReference>
<proteinExistence type="predicted"/>
<evidence type="ECO:0000256" key="2">
    <source>
        <dbReference type="ARBA" id="ARBA00022737"/>
    </source>
</evidence>
<evidence type="ECO:0000256" key="1">
    <source>
        <dbReference type="ARBA" id="ARBA00022723"/>
    </source>
</evidence>
<protein>
    <recommendedName>
        <fullName evidence="7">C2H2-type domain-containing protein</fullName>
    </recommendedName>
</protein>
<keyword evidence="3 5" id="KW-0863">Zinc-finger</keyword>
<dbReference type="PANTHER" id="PTHR24408:SF58">
    <property type="entry name" value="TRANSCRIPTION FACTOR (TFIIIA), PUTATIVE (AFU_ORTHOLOGUE AFUA_1G05150)-RELATED"/>
    <property type="match status" value="1"/>
</dbReference>
<dbReference type="FunFam" id="3.30.160.60:FF:000100">
    <property type="entry name" value="Zinc finger 45-like"/>
    <property type="match status" value="1"/>
</dbReference>
<dbReference type="eggNOG" id="KOG1721">
    <property type="taxonomic scope" value="Eukaryota"/>
</dbReference>
<keyword evidence="1" id="KW-0479">Metal-binding</keyword>
<dbReference type="GeneID" id="18936517"/>
<feature type="region of interest" description="Disordered" evidence="6">
    <location>
        <begin position="585"/>
        <end position="607"/>
    </location>
</feature>
<dbReference type="KEGG" id="mlr:MELLADRAFT_93250"/>
<keyword evidence="4" id="KW-0862">Zinc</keyword>
<dbReference type="GO" id="GO:0005634">
    <property type="term" value="C:nucleus"/>
    <property type="evidence" value="ECO:0007669"/>
    <property type="project" value="TreeGrafter"/>
</dbReference>
<feature type="compositionally biased region" description="Basic and acidic residues" evidence="6">
    <location>
        <begin position="365"/>
        <end position="376"/>
    </location>
</feature>
<feature type="compositionally biased region" description="Low complexity" evidence="6">
    <location>
        <begin position="341"/>
        <end position="351"/>
    </location>
</feature>
<dbReference type="PROSITE" id="PS00028">
    <property type="entry name" value="ZINC_FINGER_C2H2_1"/>
    <property type="match status" value="1"/>
</dbReference>
<dbReference type="InterPro" id="IPR013087">
    <property type="entry name" value="Znf_C2H2_type"/>
</dbReference>
<keyword evidence="2" id="KW-0677">Repeat</keyword>
<feature type="region of interest" description="Disordered" evidence="6">
    <location>
        <begin position="136"/>
        <end position="173"/>
    </location>
</feature>
<evidence type="ECO:0000256" key="3">
    <source>
        <dbReference type="ARBA" id="ARBA00022771"/>
    </source>
</evidence>
<evidence type="ECO:0000256" key="5">
    <source>
        <dbReference type="PROSITE-ProRule" id="PRU00042"/>
    </source>
</evidence>
<evidence type="ECO:0000259" key="7">
    <source>
        <dbReference type="PROSITE" id="PS50157"/>
    </source>
</evidence>
<feature type="region of interest" description="Disordered" evidence="6">
    <location>
        <begin position="300"/>
        <end position="406"/>
    </location>
</feature>
<reference evidence="9" key="1">
    <citation type="journal article" date="2011" name="Proc. Natl. Acad. Sci. U.S.A.">
        <title>Obligate biotrophy features unraveled by the genomic analysis of rust fungi.</title>
        <authorList>
            <person name="Duplessis S."/>
            <person name="Cuomo C.A."/>
            <person name="Lin Y.-C."/>
            <person name="Aerts A."/>
            <person name="Tisserant E."/>
            <person name="Veneault-Fourrey C."/>
            <person name="Joly D.L."/>
            <person name="Hacquard S."/>
            <person name="Amselem J."/>
            <person name="Cantarel B.L."/>
            <person name="Chiu R."/>
            <person name="Coutinho P.M."/>
            <person name="Feau N."/>
            <person name="Field M."/>
            <person name="Frey P."/>
            <person name="Gelhaye E."/>
            <person name="Goldberg J."/>
            <person name="Grabherr M.G."/>
            <person name="Kodira C.D."/>
            <person name="Kohler A."/>
            <person name="Kuees U."/>
            <person name="Lindquist E.A."/>
            <person name="Lucas S.M."/>
            <person name="Mago R."/>
            <person name="Mauceli E."/>
            <person name="Morin E."/>
            <person name="Murat C."/>
            <person name="Pangilinan J.L."/>
            <person name="Park R."/>
            <person name="Pearson M."/>
            <person name="Quesneville H."/>
            <person name="Rouhier N."/>
            <person name="Sakthikumar S."/>
            <person name="Salamov A.A."/>
            <person name="Schmutz J."/>
            <person name="Selles B."/>
            <person name="Shapiro H."/>
            <person name="Tanguay P."/>
            <person name="Tuskan G.A."/>
            <person name="Henrissat B."/>
            <person name="Van de Peer Y."/>
            <person name="Rouze P."/>
            <person name="Ellis J.G."/>
            <person name="Dodds P.N."/>
            <person name="Schein J.E."/>
            <person name="Zhong S."/>
            <person name="Hamelin R.C."/>
            <person name="Grigoriev I.V."/>
            <person name="Szabo L.J."/>
            <person name="Martin F."/>
        </authorList>
    </citation>
    <scope>NUCLEOTIDE SEQUENCE [LARGE SCALE GENOMIC DNA]</scope>
    <source>
        <strain evidence="9">98AG31 / pathotype 3-4-7</strain>
    </source>
</reference>
<feature type="domain" description="C2H2-type" evidence="7">
    <location>
        <begin position="232"/>
        <end position="259"/>
    </location>
</feature>
<dbReference type="GO" id="GO:0000981">
    <property type="term" value="F:DNA-binding transcription factor activity, RNA polymerase II-specific"/>
    <property type="evidence" value="ECO:0007669"/>
    <property type="project" value="TreeGrafter"/>
</dbReference>
<dbReference type="AlphaFoldDB" id="F4S4H4"/>
<feature type="region of interest" description="Disordered" evidence="6">
    <location>
        <begin position="431"/>
        <end position="453"/>
    </location>
</feature>
<accession>F4S4H4</accession>
<dbReference type="VEuPathDB" id="FungiDB:MELLADRAFT_93250"/>
<sequence>MAASAQTATLPDAGMIRHDGYAINLPQPRSPGTHSGHHPRDVFYRHYPSAHFPGKFEPPEYPFIFPTLNPTESHFGSSPDEKTLHNSRTPYLSPSIDSSYAPFPSPPSYPPLVQEPRLCHGESYSEYPTFRMSHASLSEDPVPNRAEYNSQPLPHHSHQPPSLPAQPDSFAPYPTELNSPDYYRPHMHALQYPYYQHPPRTLSSSEIHQAPMNSEYHHRGSSAQTQNSERPFKCATCPAGFNRNHDLKRHTRIHLAVKPFPCGWCEKSFSRKDALKRHLLVKGCAGNDKTSVDESIRRAEASKLKKPRAGDPSRLTLPFSANSISPQMNQHLEESTRSPIEESSFLSGSSTSEDRPSLLSNGESDVSRYDQSDRLPKLSHLSEGGPVNDRFAPYVRPAPYHHRSQPNIMAYGRDSWQSSDFKPSGYNSLNEATAVLPPPRSSELPPTSSISNLLDGPDYGVEFRAAYSCPNRSGTTPLYSHPSTPVSYPQSNTFSGEEYTRPLYHSTPRSHTSDSICSSSTMTTSNPAIKSESPTATSQLQNSPSPPITPNRVNILNDTKPIIATEAPCNETTSPDEYAIDIKRERISRSPTPQEFPCISSIRCRPN</sequence>